<proteinExistence type="predicted"/>
<reference evidence="3" key="2">
    <citation type="submission" date="2025-08" db="UniProtKB">
        <authorList>
            <consortium name="RefSeq"/>
        </authorList>
    </citation>
    <scope>IDENTIFICATION</scope>
</reference>
<name>A0ABM1VGZ3_SOLPN</name>
<reference evidence="2" key="1">
    <citation type="journal article" date="2014" name="Nat. Genet.">
        <title>The genome of the stress-tolerant wild tomato species Solanum pennellii.</title>
        <authorList>
            <person name="Bolger A."/>
            <person name="Scossa F."/>
            <person name="Bolger M.E."/>
            <person name="Lanz C."/>
            <person name="Maumus F."/>
            <person name="Tohge T."/>
            <person name="Quesneville H."/>
            <person name="Alseekh S."/>
            <person name="Sorensen I."/>
            <person name="Lichtenstein G."/>
            <person name="Fich E.A."/>
            <person name="Conte M."/>
            <person name="Keller H."/>
            <person name="Schneeberger K."/>
            <person name="Schwacke R."/>
            <person name="Ofner I."/>
            <person name="Vrebalov J."/>
            <person name="Xu Y."/>
            <person name="Osorio S."/>
            <person name="Aflitos S.A."/>
            <person name="Schijlen E."/>
            <person name="Jimenez-Gomez J.M."/>
            <person name="Ryngajllo M."/>
            <person name="Kimura S."/>
            <person name="Kumar R."/>
            <person name="Koenig D."/>
            <person name="Headland L.R."/>
            <person name="Maloof J.N."/>
            <person name="Sinha N."/>
            <person name="van Ham R.C."/>
            <person name="Lankhorst R.K."/>
            <person name="Mao L."/>
            <person name="Vogel A."/>
            <person name="Arsova B."/>
            <person name="Panstruga R."/>
            <person name="Fei Z."/>
            <person name="Rose J.K."/>
            <person name="Zamir D."/>
            <person name="Carrari F."/>
            <person name="Giovannoni J.J."/>
            <person name="Weigel D."/>
            <person name="Usadel B."/>
            <person name="Fernie A.R."/>
        </authorList>
    </citation>
    <scope>NUCLEOTIDE SEQUENCE [LARGE SCALE GENOMIC DNA]</scope>
    <source>
        <strain evidence="2">cv. LA0716</strain>
    </source>
</reference>
<dbReference type="GeneID" id="107012593"/>
<sequence length="143" mass="16622">MIPHWVNAPLFFSFVSSLPILFSKNTTTPPKRPLRFSLFPAKSHRSSSLSPFQVYQLRPPMLENTSSDNFNKSPNLAEKDLPLVTILHSLPQVPEDVFPLELFERSSNHIILLFIMYIIDVRQILGRVVYYNFILLFMYVACY</sequence>
<keyword evidence="1" id="KW-0472">Membrane</keyword>
<keyword evidence="2" id="KW-1185">Reference proteome</keyword>
<keyword evidence="1" id="KW-0812">Transmembrane</keyword>
<gene>
    <name evidence="3" type="primary">LOC107012593</name>
</gene>
<keyword evidence="1" id="KW-1133">Transmembrane helix</keyword>
<evidence type="ECO:0000313" key="3">
    <source>
        <dbReference type="RefSeq" id="XP_027775011.1"/>
    </source>
</evidence>
<dbReference type="RefSeq" id="XP_027775011.1">
    <property type="nucleotide sequence ID" value="XM_027919210.1"/>
</dbReference>
<dbReference type="Proteomes" id="UP000694930">
    <property type="component" value="Chromosome 1"/>
</dbReference>
<evidence type="ECO:0000256" key="1">
    <source>
        <dbReference type="SAM" id="Phobius"/>
    </source>
</evidence>
<feature type="transmembrane region" description="Helical" evidence="1">
    <location>
        <begin position="124"/>
        <end position="141"/>
    </location>
</feature>
<protein>
    <submittedName>
        <fullName evidence="3">Uncharacterized protein LOC107012593</fullName>
    </submittedName>
</protein>
<organism evidence="2 3">
    <name type="scientific">Solanum pennellii</name>
    <name type="common">Tomato</name>
    <name type="synonym">Lycopersicon pennellii</name>
    <dbReference type="NCBI Taxonomy" id="28526"/>
    <lineage>
        <taxon>Eukaryota</taxon>
        <taxon>Viridiplantae</taxon>
        <taxon>Streptophyta</taxon>
        <taxon>Embryophyta</taxon>
        <taxon>Tracheophyta</taxon>
        <taxon>Spermatophyta</taxon>
        <taxon>Magnoliopsida</taxon>
        <taxon>eudicotyledons</taxon>
        <taxon>Gunneridae</taxon>
        <taxon>Pentapetalae</taxon>
        <taxon>asterids</taxon>
        <taxon>lamiids</taxon>
        <taxon>Solanales</taxon>
        <taxon>Solanaceae</taxon>
        <taxon>Solanoideae</taxon>
        <taxon>Solaneae</taxon>
        <taxon>Solanum</taxon>
        <taxon>Solanum subgen. Lycopersicon</taxon>
    </lineage>
</organism>
<accession>A0ABM1VGZ3</accession>
<feature type="transmembrane region" description="Helical" evidence="1">
    <location>
        <begin position="6"/>
        <end position="22"/>
    </location>
</feature>
<evidence type="ECO:0000313" key="2">
    <source>
        <dbReference type="Proteomes" id="UP000694930"/>
    </source>
</evidence>